<dbReference type="EMBL" id="JAMXMC010000005">
    <property type="protein sequence ID" value="MCO5977083.1"/>
    <property type="molecule type" value="Genomic_DNA"/>
</dbReference>
<evidence type="ECO:0000256" key="4">
    <source>
        <dbReference type="ARBA" id="ARBA00038560"/>
    </source>
</evidence>
<keyword evidence="10" id="KW-0282">Flagellum</keyword>
<evidence type="ECO:0000256" key="1">
    <source>
        <dbReference type="ARBA" id="ARBA00004117"/>
    </source>
</evidence>
<dbReference type="Pfam" id="PF00460">
    <property type="entry name" value="Flg_bb_rod"/>
    <property type="match status" value="1"/>
</dbReference>
<feature type="domain" description="Flagellar basal body rod protein N-terminal" evidence="7">
    <location>
        <begin position="5"/>
        <end position="35"/>
    </location>
</feature>
<feature type="domain" description="Flagellar basal-body/hook protein C-terminal" evidence="8">
    <location>
        <begin position="193"/>
        <end position="238"/>
    </location>
</feature>
<comment type="similarity">
    <text evidence="2 6">Belongs to the flagella basal body rod proteins family.</text>
</comment>
<name>A0ABT1BLT5_9BURK</name>
<dbReference type="Pfam" id="PF06429">
    <property type="entry name" value="Flg_bbr_C"/>
    <property type="match status" value="1"/>
</dbReference>
<evidence type="ECO:0000256" key="5">
    <source>
        <dbReference type="ARBA" id="ARBA00040228"/>
    </source>
</evidence>
<evidence type="ECO:0000256" key="2">
    <source>
        <dbReference type="ARBA" id="ARBA00009677"/>
    </source>
</evidence>
<dbReference type="InterPro" id="IPR001444">
    <property type="entry name" value="Flag_bb_rod_N"/>
</dbReference>
<dbReference type="InterPro" id="IPR020013">
    <property type="entry name" value="Flagellar_FlgE/F/G"/>
</dbReference>
<dbReference type="InterPro" id="IPR010930">
    <property type="entry name" value="Flg_bb/hook_C_dom"/>
</dbReference>
<feature type="domain" description="Flagellar hook protein FlgE/F/G-like D1" evidence="9">
    <location>
        <begin position="81"/>
        <end position="144"/>
    </location>
</feature>
<sequence length="242" mass="25599">MDALIYTVMSGAERALHAQQVHANNLANLDTPGFRADLELAASQAVNGYGYDTRHLSELKANAVSTREGTVKSTGRELDVALQGPGYLAVEDGTGEAYTRAGTLQVDADGAVTVNGRPVLGQGGPIVLPPYTRLEIGSDGSISVQPAGETDMQTVDQLKLVQADGKDLTKNAAGLVVTRSGQPLDADDSVRVRSGFLEGSNVGAVEEMVATMTINRDFEMQMKLYQAADTMTQTGNRLIRGE</sequence>
<evidence type="ECO:0000256" key="3">
    <source>
        <dbReference type="ARBA" id="ARBA00023143"/>
    </source>
</evidence>
<dbReference type="PANTHER" id="PTHR30435:SF18">
    <property type="entry name" value="FLAGELLAR BASAL-BODY ROD PROTEIN FLGF"/>
    <property type="match status" value="1"/>
</dbReference>
<comment type="caution">
    <text evidence="10">The sequence shown here is derived from an EMBL/GenBank/DDBJ whole genome shotgun (WGS) entry which is preliminary data.</text>
</comment>
<keyword evidence="11" id="KW-1185">Reference proteome</keyword>
<evidence type="ECO:0000313" key="10">
    <source>
        <dbReference type="EMBL" id="MCO5977083.1"/>
    </source>
</evidence>
<keyword evidence="10" id="KW-0966">Cell projection</keyword>
<comment type="subcellular location">
    <subcellularLocation>
        <location evidence="1 6">Bacterial flagellum basal body</location>
    </subcellularLocation>
</comment>
<keyword evidence="3 6" id="KW-0975">Bacterial flagellum</keyword>
<evidence type="ECO:0000259" key="7">
    <source>
        <dbReference type="Pfam" id="PF00460"/>
    </source>
</evidence>
<evidence type="ECO:0000259" key="9">
    <source>
        <dbReference type="Pfam" id="PF22692"/>
    </source>
</evidence>
<evidence type="ECO:0000256" key="6">
    <source>
        <dbReference type="RuleBase" id="RU362116"/>
    </source>
</evidence>
<dbReference type="InterPro" id="IPR037925">
    <property type="entry name" value="FlgE/F/G-like"/>
</dbReference>
<comment type="subunit">
    <text evidence="4 6">The basal body constitutes a major portion of the flagellar organelle and consists of five rings (E,L,P,S, and M) mounted on a central rod. The rod consists of about 26 subunits of FlgG in the distal portion, and FlgB, FlgC and FlgF are thought to build up the proximal portion of the rod with about 6 subunits each.</text>
</comment>
<dbReference type="InterPro" id="IPR053967">
    <property type="entry name" value="LlgE_F_G-like_D1"/>
</dbReference>
<protein>
    <recommendedName>
        <fullName evidence="5 6">Flagellar basal-body rod protein FlgF</fullName>
    </recommendedName>
</protein>
<accession>A0ABT1BLT5</accession>
<keyword evidence="10" id="KW-0969">Cilium</keyword>
<proteinExistence type="inferred from homology"/>
<dbReference type="SUPFAM" id="SSF117143">
    <property type="entry name" value="Flagellar hook protein flgE"/>
    <property type="match status" value="1"/>
</dbReference>
<organism evidence="10 11">
    <name type="scientific">Ideonella oryzae</name>
    <dbReference type="NCBI Taxonomy" id="2937441"/>
    <lineage>
        <taxon>Bacteria</taxon>
        <taxon>Pseudomonadati</taxon>
        <taxon>Pseudomonadota</taxon>
        <taxon>Betaproteobacteria</taxon>
        <taxon>Burkholderiales</taxon>
        <taxon>Sphaerotilaceae</taxon>
        <taxon>Ideonella</taxon>
    </lineage>
</organism>
<dbReference type="Pfam" id="PF22692">
    <property type="entry name" value="LlgE_F_G_D1"/>
    <property type="match status" value="1"/>
</dbReference>
<dbReference type="NCBIfam" id="NF009280">
    <property type="entry name" value="PRK12640.1"/>
    <property type="match status" value="1"/>
</dbReference>
<evidence type="ECO:0000313" key="11">
    <source>
        <dbReference type="Proteomes" id="UP001204851"/>
    </source>
</evidence>
<dbReference type="NCBIfam" id="TIGR03506">
    <property type="entry name" value="FlgEFG_subfam"/>
    <property type="match status" value="1"/>
</dbReference>
<dbReference type="RefSeq" id="WP_252769616.1">
    <property type="nucleotide sequence ID" value="NZ_JAMXMC010000005.1"/>
</dbReference>
<gene>
    <name evidence="10" type="ORF">M0L44_10205</name>
</gene>
<reference evidence="10 11" key="1">
    <citation type="submission" date="2022-06" db="EMBL/GenBank/DDBJ databases">
        <title>Ideonella sp. NS12-5 Genome sequencing and assembly.</title>
        <authorList>
            <person name="Jung Y."/>
        </authorList>
    </citation>
    <scope>NUCLEOTIDE SEQUENCE [LARGE SCALE GENOMIC DNA]</scope>
    <source>
        <strain evidence="10 11">NS12-5</strain>
    </source>
</reference>
<dbReference type="PANTHER" id="PTHR30435">
    <property type="entry name" value="FLAGELLAR PROTEIN"/>
    <property type="match status" value="1"/>
</dbReference>
<dbReference type="Proteomes" id="UP001204851">
    <property type="component" value="Unassembled WGS sequence"/>
</dbReference>
<evidence type="ECO:0000259" key="8">
    <source>
        <dbReference type="Pfam" id="PF06429"/>
    </source>
</evidence>